<gene>
    <name evidence="9" type="ORF">NMP03_06560</name>
</gene>
<evidence type="ECO:0000259" key="8">
    <source>
        <dbReference type="Pfam" id="PF04116"/>
    </source>
</evidence>
<evidence type="ECO:0000313" key="9">
    <source>
        <dbReference type="EMBL" id="UUL83851.1"/>
    </source>
</evidence>
<keyword evidence="10" id="KW-1185">Reference proteome</keyword>
<keyword evidence="3 7" id="KW-1133">Transmembrane helix</keyword>
<dbReference type="PANTHER" id="PTHR21624">
    <property type="entry name" value="STEROL DESATURASE-RELATED PROTEIN"/>
    <property type="match status" value="1"/>
</dbReference>
<feature type="transmembrane region" description="Helical" evidence="7">
    <location>
        <begin position="45"/>
        <end position="66"/>
    </location>
</feature>
<proteinExistence type="predicted"/>
<sequence>MLSDALWLLGFTALLFVPLERLLPLHGDQRLRRPGLATDLLHVLLSGFIIRAGFVVSLSGIGLITARLIPDSIGMSVRSQPDWLEFAELFILSDLCFYIAHRIVHAVPGLWRFHAVHHSSEQLDWLASFRVHPVDQIFNATLIALPGIALGFSHETLVLYALLYRWHALLLHSNIRIDLGPLNSVIATPHFHHWHHADQTEAHDRNFGGQIILWDRLFRTAYVPRTLPQRYGIGDSLPGDYIGQLAAPFKPVAPDKTESVTAMVQVGPSQKRC</sequence>
<evidence type="ECO:0000256" key="4">
    <source>
        <dbReference type="ARBA" id="ARBA00023002"/>
    </source>
</evidence>
<dbReference type="InterPro" id="IPR051689">
    <property type="entry name" value="Sterol_desaturase/TMEM195"/>
</dbReference>
<evidence type="ECO:0000256" key="2">
    <source>
        <dbReference type="ARBA" id="ARBA00022692"/>
    </source>
</evidence>
<keyword evidence="4" id="KW-0560">Oxidoreductase</keyword>
<evidence type="ECO:0000256" key="3">
    <source>
        <dbReference type="ARBA" id="ARBA00022989"/>
    </source>
</evidence>
<keyword evidence="6 7" id="KW-0472">Membrane</keyword>
<evidence type="ECO:0000256" key="5">
    <source>
        <dbReference type="ARBA" id="ARBA00023098"/>
    </source>
</evidence>
<dbReference type="EMBL" id="CP101740">
    <property type="protein sequence ID" value="UUL83851.1"/>
    <property type="molecule type" value="Genomic_DNA"/>
</dbReference>
<dbReference type="Pfam" id="PF04116">
    <property type="entry name" value="FA_hydroxylase"/>
    <property type="match status" value="1"/>
</dbReference>
<name>A0ABY5LGK6_9SPHN</name>
<protein>
    <submittedName>
        <fullName evidence="9">Sterol desaturase family protein</fullName>
    </submittedName>
</protein>
<comment type="subcellular location">
    <subcellularLocation>
        <location evidence="1">Endomembrane system</location>
        <topology evidence="1">Multi-pass membrane protein</topology>
    </subcellularLocation>
</comment>
<keyword evidence="5" id="KW-0443">Lipid metabolism</keyword>
<evidence type="ECO:0000313" key="10">
    <source>
        <dbReference type="Proteomes" id="UP001058533"/>
    </source>
</evidence>
<dbReference type="PANTHER" id="PTHR21624:SF1">
    <property type="entry name" value="ALKYLGLYCEROL MONOOXYGENASE"/>
    <property type="match status" value="1"/>
</dbReference>
<dbReference type="RefSeq" id="WP_256507687.1">
    <property type="nucleotide sequence ID" value="NZ_CP101740.1"/>
</dbReference>
<evidence type="ECO:0000256" key="6">
    <source>
        <dbReference type="ARBA" id="ARBA00023136"/>
    </source>
</evidence>
<feature type="domain" description="Fatty acid hydroxylase" evidence="8">
    <location>
        <begin position="89"/>
        <end position="220"/>
    </location>
</feature>
<evidence type="ECO:0000256" key="7">
    <source>
        <dbReference type="SAM" id="Phobius"/>
    </source>
</evidence>
<keyword evidence="2 7" id="KW-0812">Transmembrane</keyword>
<reference evidence="9" key="1">
    <citation type="submission" date="2022-07" db="EMBL/GenBank/DDBJ databases">
        <title>Sphingomonas sp. nov., a novel bacterium isolated from the north slope of the Mount Everest.</title>
        <authorList>
            <person name="Cui X."/>
            <person name="Liu Y."/>
        </authorList>
    </citation>
    <scope>NUCLEOTIDE SEQUENCE</scope>
    <source>
        <strain evidence="9">S5-59</strain>
    </source>
</reference>
<organism evidence="9 10">
    <name type="scientific">Sphingomonas qomolangmaensis</name>
    <dbReference type="NCBI Taxonomy" id="2918765"/>
    <lineage>
        <taxon>Bacteria</taxon>
        <taxon>Pseudomonadati</taxon>
        <taxon>Pseudomonadota</taxon>
        <taxon>Alphaproteobacteria</taxon>
        <taxon>Sphingomonadales</taxon>
        <taxon>Sphingomonadaceae</taxon>
        <taxon>Sphingomonas</taxon>
    </lineage>
</organism>
<dbReference type="InterPro" id="IPR006694">
    <property type="entry name" value="Fatty_acid_hydroxylase"/>
</dbReference>
<dbReference type="Proteomes" id="UP001058533">
    <property type="component" value="Chromosome"/>
</dbReference>
<evidence type="ECO:0000256" key="1">
    <source>
        <dbReference type="ARBA" id="ARBA00004127"/>
    </source>
</evidence>
<accession>A0ABY5LGK6</accession>